<feature type="chain" id="PRO_5047193917" evidence="1">
    <location>
        <begin position="24"/>
        <end position="139"/>
    </location>
</feature>
<dbReference type="PROSITE" id="PS50206">
    <property type="entry name" value="RHODANESE_3"/>
    <property type="match status" value="1"/>
</dbReference>
<dbReference type="InterPro" id="IPR001763">
    <property type="entry name" value="Rhodanese-like_dom"/>
</dbReference>
<evidence type="ECO:0000313" key="3">
    <source>
        <dbReference type="EMBL" id="USG63199.1"/>
    </source>
</evidence>
<evidence type="ECO:0000313" key="4">
    <source>
        <dbReference type="Proteomes" id="UP001056291"/>
    </source>
</evidence>
<dbReference type="InterPro" id="IPR036873">
    <property type="entry name" value="Rhodanese-like_dom_sf"/>
</dbReference>
<dbReference type="Gene3D" id="3.40.250.10">
    <property type="entry name" value="Rhodanese-like domain"/>
    <property type="match status" value="1"/>
</dbReference>
<dbReference type="EMBL" id="CP098747">
    <property type="protein sequence ID" value="USG63199.1"/>
    <property type="molecule type" value="Genomic_DNA"/>
</dbReference>
<reference evidence="3" key="1">
    <citation type="submission" date="2022-06" db="EMBL/GenBank/DDBJ databases">
        <title>Sneathiella actinostolidae sp. nov., isolated from a sea anemonein the Western Pacific Ocean.</title>
        <authorList>
            <person name="Wei M.J."/>
        </authorList>
    </citation>
    <scope>NUCLEOTIDE SEQUENCE</scope>
    <source>
        <strain evidence="3">PHK-P5</strain>
    </source>
</reference>
<dbReference type="SMART" id="SM00450">
    <property type="entry name" value="RHOD"/>
    <property type="match status" value="1"/>
</dbReference>
<dbReference type="Pfam" id="PF00581">
    <property type="entry name" value="Rhodanese"/>
    <property type="match status" value="1"/>
</dbReference>
<keyword evidence="1" id="KW-0732">Signal</keyword>
<feature type="domain" description="Rhodanese" evidence="2">
    <location>
        <begin position="48"/>
        <end position="138"/>
    </location>
</feature>
<proteinExistence type="predicted"/>
<name>A0ABY4WD60_9PROT</name>
<dbReference type="InterPro" id="IPR052367">
    <property type="entry name" value="Thiosulfate_ST/Rhodanese-like"/>
</dbReference>
<feature type="signal peptide" evidence="1">
    <location>
        <begin position="1"/>
        <end position="23"/>
    </location>
</feature>
<evidence type="ECO:0000256" key="1">
    <source>
        <dbReference type="SAM" id="SignalP"/>
    </source>
</evidence>
<organism evidence="3 4">
    <name type="scientific">Sneathiella marina</name>
    <dbReference type="NCBI Taxonomy" id="2950108"/>
    <lineage>
        <taxon>Bacteria</taxon>
        <taxon>Pseudomonadati</taxon>
        <taxon>Pseudomonadota</taxon>
        <taxon>Alphaproteobacteria</taxon>
        <taxon>Sneathiellales</taxon>
        <taxon>Sneathiellaceae</taxon>
        <taxon>Sneathiella</taxon>
    </lineage>
</organism>
<dbReference type="SUPFAM" id="SSF52821">
    <property type="entry name" value="Rhodanese/Cell cycle control phosphatase"/>
    <property type="match status" value="1"/>
</dbReference>
<protein>
    <submittedName>
        <fullName evidence="3">Rhodanese-like domain-containing protein</fullName>
    </submittedName>
</protein>
<accession>A0ABY4WD60</accession>
<evidence type="ECO:0000259" key="2">
    <source>
        <dbReference type="PROSITE" id="PS50206"/>
    </source>
</evidence>
<dbReference type="Proteomes" id="UP001056291">
    <property type="component" value="Chromosome"/>
</dbReference>
<sequence>MRVFRFLLISFFILAGPVTTLQAAEIGTLGKYGIRHVTAPQAAELIETQKEIVILDVRTPGEFNEGHVAGAINIDYHGDNFAQLIGALDPDQHYLLYCRSGFRSGRTLPLMIRAGLSKISHLDGGINSWNAASLPLATQ</sequence>
<dbReference type="PANTHER" id="PTHR45431">
    <property type="entry name" value="RHODANESE-LIKE DOMAIN-CONTAINING PROTEIN 15, CHLOROPLASTIC"/>
    <property type="match status" value="1"/>
</dbReference>
<dbReference type="CDD" id="cd00158">
    <property type="entry name" value="RHOD"/>
    <property type="match status" value="1"/>
</dbReference>
<gene>
    <name evidence="3" type="ORF">NBZ79_09445</name>
</gene>
<dbReference type="PANTHER" id="PTHR45431:SF3">
    <property type="entry name" value="RHODANESE-LIKE DOMAIN-CONTAINING PROTEIN 15, CHLOROPLASTIC"/>
    <property type="match status" value="1"/>
</dbReference>
<keyword evidence="4" id="KW-1185">Reference proteome</keyword>
<dbReference type="RefSeq" id="WP_251937901.1">
    <property type="nucleotide sequence ID" value="NZ_CP098747.1"/>
</dbReference>